<keyword evidence="4" id="KW-0720">Serine protease</keyword>
<organism evidence="5 6">
    <name type="scientific">Candidatus Fimimonas gallinarum</name>
    <dbReference type="NCBI Taxonomy" id="2840821"/>
    <lineage>
        <taxon>Bacteria</taxon>
        <taxon>Pseudomonadati</taxon>
        <taxon>Myxococcota</taxon>
        <taxon>Myxococcia</taxon>
        <taxon>Myxococcales</taxon>
        <taxon>Cystobacterineae</taxon>
        <taxon>Myxococcaceae</taxon>
        <taxon>Myxococcaceae incertae sedis</taxon>
        <taxon>Candidatus Fimimonas</taxon>
    </lineage>
</organism>
<evidence type="ECO:0000256" key="2">
    <source>
        <dbReference type="ARBA" id="ARBA00022670"/>
    </source>
</evidence>
<accession>A0A9D1E3W1</accession>
<evidence type="ECO:0000256" key="3">
    <source>
        <dbReference type="ARBA" id="ARBA00022801"/>
    </source>
</evidence>
<dbReference type="GO" id="GO:0006508">
    <property type="term" value="P:proteolysis"/>
    <property type="evidence" value="ECO:0007669"/>
    <property type="project" value="UniProtKB-KW"/>
</dbReference>
<sequence>MTNILLNYYNFDGDWTEGKLEKYFRNKHVLVLPLAYRESQAWDLDSWLSVYGKGGEKYDSILRPFLSYGIAEKDVEWLNFYQKGCDFRKMIRQSDVLFFTGGMPEKAIARLETLGLVDEIKNFRGVVAGASAGAMLQLEKYHITPDDDYDSYGIFSGLGLVSGFDLEVHFLNTELQQQCTRRALKDLGCPVYSMWHEGGLLVENGEVTVLGNVWKNIPAKNADN</sequence>
<dbReference type="InterPro" id="IPR029062">
    <property type="entry name" value="Class_I_gatase-like"/>
</dbReference>
<dbReference type="AlphaFoldDB" id="A0A9D1E3W1"/>
<comment type="similarity">
    <text evidence="1">Belongs to the peptidase S51 family.</text>
</comment>
<protein>
    <recommendedName>
        <fullName evidence="7">Peptidase S51</fullName>
    </recommendedName>
</protein>
<dbReference type="GO" id="GO:0008236">
    <property type="term" value="F:serine-type peptidase activity"/>
    <property type="evidence" value="ECO:0007669"/>
    <property type="project" value="UniProtKB-KW"/>
</dbReference>
<proteinExistence type="inferred from homology"/>
<reference evidence="5" key="1">
    <citation type="submission" date="2020-10" db="EMBL/GenBank/DDBJ databases">
        <authorList>
            <person name="Gilroy R."/>
        </authorList>
    </citation>
    <scope>NUCLEOTIDE SEQUENCE</scope>
    <source>
        <strain evidence="5">CHK121-14286</strain>
    </source>
</reference>
<dbReference type="Gene3D" id="3.40.50.880">
    <property type="match status" value="1"/>
</dbReference>
<dbReference type="Pfam" id="PF03575">
    <property type="entry name" value="Peptidase_S51"/>
    <property type="match status" value="1"/>
</dbReference>
<dbReference type="SUPFAM" id="SSF52317">
    <property type="entry name" value="Class I glutamine amidotransferase-like"/>
    <property type="match status" value="1"/>
</dbReference>
<comment type="caution">
    <text evidence="5">The sequence shown here is derived from an EMBL/GenBank/DDBJ whole genome shotgun (WGS) entry which is preliminary data.</text>
</comment>
<reference evidence="5" key="2">
    <citation type="journal article" date="2021" name="PeerJ">
        <title>Extensive microbial diversity within the chicken gut microbiome revealed by metagenomics and culture.</title>
        <authorList>
            <person name="Gilroy R."/>
            <person name="Ravi A."/>
            <person name="Getino M."/>
            <person name="Pursley I."/>
            <person name="Horton D.L."/>
            <person name="Alikhan N.F."/>
            <person name="Baker D."/>
            <person name="Gharbi K."/>
            <person name="Hall N."/>
            <person name="Watson M."/>
            <person name="Adriaenssens E.M."/>
            <person name="Foster-Nyarko E."/>
            <person name="Jarju S."/>
            <person name="Secka A."/>
            <person name="Antonio M."/>
            <person name="Oren A."/>
            <person name="Chaudhuri R.R."/>
            <person name="La Ragione R."/>
            <person name="Hildebrand F."/>
            <person name="Pallen M.J."/>
        </authorList>
    </citation>
    <scope>NUCLEOTIDE SEQUENCE</scope>
    <source>
        <strain evidence="5">CHK121-14286</strain>
    </source>
</reference>
<keyword evidence="3" id="KW-0378">Hydrolase</keyword>
<evidence type="ECO:0000313" key="6">
    <source>
        <dbReference type="Proteomes" id="UP000824200"/>
    </source>
</evidence>
<name>A0A9D1E3W1_9BACT</name>
<dbReference type="InterPro" id="IPR005320">
    <property type="entry name" value="Peptidase_S51"/>
</dbReference>
<keyword evidence="2" id="KW-0645">Protease</keyword>
<dbReference type="Proteomes" id="UP000824200">
    <property type="component" value="Unassembled WGS sequence"/>
</dbReference>
<evidence type="ECO:0008006" key="7">
    <source>
        <dbReference type="Google" id="ProtNLM"/>
    </source>
</evidence>
<evidence type="ECO:0000256" key="1">
    <source>
        <dbReference type="ARBA" id="ARBA00006534"/>
    </source>
</evidence>
<dbReference type="EMBL" id="DVHL01000026">
    <property type="protein sequence ID" value="HIR65831.1"/>
    <property type="molecule type" value="Genomic_DNA"/>
</dbReference>
<evidence type="ECO:0000313" key="5">
    <source>
        <dbReference type="EMBL" id="HIR65831.1"/>
    </source>
</evidence>
<evidence type="ECO:0000256" key="4">
    <source>
        <dbReference type="ARBA" id="ARBA00022825"/>
    </source>
</evidence>
<gene>
    <name evidence="5" type="ORF">IAC95_02985</name>
</gene>